<dbReference type="InterPro" id="IPR017853">
    <property type="entry name" value="GH"/>
</dbReference>
<dbReference type="RefSeq" id="WP_171080112.1">
    <property type="nucleotide sequence ID" value="NZ_BNBU01000005.1"/>
</dbReference>
<name>A0A7Y7B377_STRMO</name>
<dbReference type="InterPro" id="IPR001223">
    <property type="entry name" value="Glyco_hydro18_cat"/>
</dbReference>
<gene>
    <name evidence="2" type="ORF">HG542_10970</name>
</gene>
<evidence type="ECO:0000259" key="1">
    <source>
        <dbReference type="PROSITE" id="PS51910"/>
    </source>
</evidence>
<dbReference type="GO" id="GO:0005975">
    <property type="term" value="P:carbohydrate metabolic process"/>
    <property type="evidence" value="ECO:0007669"/>
    <property type="project" value="InterPro"/>
</dbReference>
<evidence type="ECO:0000313" key="3">
    <source>
        <dbReference type="Proteomes" id="UP000587462"/>
    </source>
</evidence>
<protein>
    <recommendedName>
        <fullName evidence="1">GH18 domain-containing protein</fullName>
    </recommendedName>
</protein>
<dbReference type="Proteomes" id="UP000587462">
    <property type="component" value="Unassembled WGS sequence"/>
</dbReference>
<keyword evidence="3" id="KW-1185">Reference proteome</keyword>
<dbReference type="Gene3D" id="3.20.20.80">
    <property type="entry name" value="Glycosidases"/>
    <property type="match status" value="1"/>
</dbReference>
<dbReference type="PANTHER" id="PTHR46066">
    <property type="entry name" value="CHITINASE DOMAIN-CONTAINING PROTEIN 1 FAMILY MEMBER"/>
    <property type="match status" value="1"/>
</dbReference>
<sequence length="352" mass="38002">MTAAIALAAGLVSCATPHASREAGPPGPALQAWIYPGSTGEPACGAPAEYRDGRLREGVLKPEYWKVNPEGTLTLHTTGEDAPCNGFSEANAADVKAHSAQQYTTVSAMDRDSVAALVGNPDRRATAIRSMTDLAHRIGFTGVDVDFEDFWNWSEKDEAHYETFLSELSHSLHAAGLKLQVDAPAELHDGDSPFRFAKVMAAGVDQLTVMTYGRVFATPAGEHCWAIAPEGWVREAVAYAQSQVPDADRLVIGLPSYGFAAPDPCDTKKIQDSVPVSELRKRPGWSDDAEVVRRRRDPGSGEIRWSERGVLYDAMDGAAMDARLTLLGRLGVRHVSVWALGGNPWFSRTAAE</sequence>
<proteinExistence type="predicted"/>
<dbReference type="SUPFAM" id="SSF51445">
    <property type="entry name" value="(Trans)glycosidases"/>
    <property type="match status" value="1"/>
</dbReference>
<evidence type="ECO:0000313" key="2">
    <source>
        <dbReference type="EMBL" id="NVK78184.1"/>
    </source>
</evidence>
<accession>A0A7Y7B377</accession>
<comment type="caution">
    <text evidence="2">The sequence shown here is derived from an EMBL/GenBank/DDBJ whole genome shotgun (WGS) entry which is preliminary data.</text>
</comment>
<dbReference type="Pfam" id="PF00704">
    <property type="entry name" value="Glyco_hydro_18"/>
    <property type="match status" value="1"/>
</dbReference>
<organism evidence="2 3">
    <name type="scientific">Streptomyces morookaense</name>
    <name type="common">Streptoverticillium morookaense</name>
    <dbReference type="NCBI Taxonomy" id="1970"/>
    <lineage>
        <taxon>Bacteria</taxon>
        <taxon>Bacillati</taxon>
        <taxon>Actinomycetota</taxon>
        <taxon>Actinomycetes</taxon>
        <taxon>Kitasatosporales</taxon>
        <taxon>Streptomycetaceae</taxon>
        <taxon>Streptomyces</taxon>
    </lineage>
</organism>
<feature type="domain" description="GH18" evidence="1">
    <location>
        <begin position="30"/>
        <end position="352"/>
    </location>
</feature>
<dbReference type="PANTHER" id="PTHR46066:SF2">
    <property type="entry name" value="CHITINASE DOMAIN-CONTAINING PROTEIN 1"/>
    <property type="match status" value="1"/>
</dbReference>
<dbReference type="AlphaFoldDB" id="A0A7Y7B377"/>
<dbReference type="PROSITE" id="PS51910">
    <property type="entry name" value="GH18_2"/>
    <property type="match status" value="1"/>
</dbReference>
<dbReference type="EMBL" id="JABBXF010000021">
    <property type="protein sequence ID" value="NVK78184.1"/>
    <property type="molecule type" value="Genomic_DNA"/>
</dbReference>
<reference evidence="2 3" key="1">
    <citation type="submission" date="2020-04" db="EMBL/GenBank/DDBJ databases">
        <title>Draft Genome Sequence of Streptomyces morookaense DSM 40503, an 8-azaguanine-producing strain.</title>
        <authorList>
            <person name="Qi J."/>
            <person name="Gao J.-M."/>
        </authorList>
    </citation>
    <scope>NUCLEOTIDE SEQUENCE [LARGE SCALE GENOMIC DNA]</scope>
    <source>
        <strain evidence="2 3">DSM 40503</strain>
    </source>
</reference>